<evidence type="ECO:0000313" key="6">
    <source>
        <dbReference type="EMBL" id="KXB36358.1"/>
    </source>
</evidence>
<dbReference type="EMBL" id="LSCQ01000043">
    <property type="protein sequence ID" value="KXB36358.1"/>
    <property type="molecule type" value="Genomic_DNA"/>
</dbReference>
<accession>A0A0X8F766</accession>
<dbReference type="InterPro" id="IPR023353">
    <property type="entry name" value="LemA-like_dom_sf"/>
</dbReference>
<organism evidence="6 7">
    <name type="scientific">Aerococcus christensenii</name>
    <dbReference type="NCBI Taxonomy" id="87541"/>
    <lineage>
        <taxon>Bacteria</taxon>
        <taxon>Bacillati</taxon>
        <taxon>Bacillota</taxon>
        <taxon>Bacilli</taxon>
        <taxon>Lactobacillales</taxon>
        <taxon>Aerococcaceae</taxon>
        <taxon>Aerococcus</taxon>
    </lineage>
</organism>
<keyword evidence="3" id="KW-0812">Transmembrane</keyword>
<dbReference type="Proteomes" id="UP000070422">
    <property type="component" value="Unassembled WGS sequence"/>
</dbReference>
<protein>
    <submittedName>
        <fullName evidence="6">LemA family protein</fullName>
    </submittedName>
</protein>
<dbReference type="OrthoDB" id="9804152at2"/>
<comment type="subcellular location">
    <subcellularLocation>
        <location evidence="1">Membrane</location>
        <topology evidence="1">Single-pass membrane protein</topology>
    </subcellularLocation>
</comment>
<evidence type="ECO:0000256" key="1">
    <source>
        <dbReference type="ARBA" id="ARBA00004167"/>
    </source>
</evidence>
<proteinExistence type="inferred from homology"/>
<dbReference type="STRING" id="87541.AWM71_00660"/>
<sequence length="181" mass="20756">MKILGIILIIIVAGIAFGIRTYNRFVQSKEMVQNAMGQIAAQVESRWDALTSLIQATKNYQAHERETLVEVVQSRQGLTRQAKVKEVSQDDALFEKALSNVQLLVERYPELKADNLYQKTMESVNTYENNVRQARMIFNDTVTKYNRSIKVFPNSLIAGMTGFHPEEYFEATSSKKDMPQW</sequence>
<dbReference type="SUPFAM" id="SSF140478">
    <property type="entry name" value="LemA-like"/>
    <property type="match status" value="1"/>
</dbReference>
<evidence type="ECO:0000313" key="7">
    <source>
        <dbReference type="Proteomes" id="UP000070422"/>
    </source>
</evidence>
<dbReference type="PANTHER" id="PTHR34478">
    <property type="entry name" value="PROTEIN LEMA"/>
    <property type="match status" value="1"/>
</dbReference>
<dbReference type="Pfam" id="PF04011">
    <property type="entry name" value="LemA"/>
    <property type="match status" value="1"/>
</dbReference>
<dbReference type="AlphaFoldDB" id="A0A0X8F766"/>
<dbReference type="PATRIC" id="fig|87541.4.peg.858"/>
<dbReference type="PANTHER" id="PTHR34478:SF1">
    <property type="entry name" value="PROTEIN LEMA"/>
    <property type="match status" value="1"/>
</dbReference>
<dbReference type="GO" id="GO:0016020">
    <property type="term" value="C:membrane"/>
    <property type="evidence" value="ECO:0007669"/>
    <property type="project" value="UniProtKB-SubCell"/>
</dbReference>
<comment type="caution">
    <text evidence="6">The sequence shown here is derived from an EMBL/GenBank/DDBJ whole genome shotgun (WGS) entry which is preliminary data.</text>
</comment>
<evidence type="ECO:0000256" key="4">
    <source>
        <dbReference type="ARBA" id="ARBA00022989"/>
    </source>
</evidence>
<comment type="similarity">
    <text evidence="2">Belongs to the LemA family.</text>
</comment>
<keyword evidence="5" id="KW-0472">Membrane</keyword>
<reference evidence="6 7" key="1">
    <citation type="submission" date="2016-01" db="EMBL/GenBank/DDBJ databases">
        <authorList>
            <person name="Oliw E.H."/>
        </authorList>
    </citation>
    <scope>NUCLEOTIDE SEQUENCE [LARGE SCALE GENOMIC DNA]</scope>
    <source>
        <strain evidence="6 7">KA00635</strain>
    </source>
</reference>
<evidence type="ECO:0000256" key="2">
    <source>
        <dbReference type="ARBA" id="ARBA00008854"/>
    </source>
</evidence>
<gene>
    <name evidence="6" type="ORF">HMPREF3187_00867</name>
</gene>
<keyword evidence="4" id="KW-1133">Transmembrane helix</keyword>
<name>A0A0X8F766_9LACT</name>
<dbReference type="RefSeq" id="WP_060776203.1">
    <property type="nucleotide sequence ID" value="NZ_CP014159.1"/>
</dbReference>
<dbReference type="KEGG" id="acg:AWM71_00660"/>
<dbReference type="InterPro" id="IPR007156">
    <property type="entry name" value="MamQ_LemA"/>
</dbReference>
<evidence type="ECO:0000256" key="5">
    <source>
        <dbReference type="ARBA" id="ARBA00023136"/>
    </source>
</evidence>
<dbReference type="Gene3D" id="1.20.1440.20">
    <property type="entry name" value="LemA-like domain"/>
    <property type="match status" value="1"/>
</dbReference>
<evidence type="ECO:0000256" key="3">
    <source>
        <dbReference type="ARBA" id="ARBA00022692"/>
    </source>
</evidence>